<proteinExistence type="predicted"/>
<organism evidence="1 2">
    <name type="scientific">Pseudomonas fungipugnans</name>
    <dbReference type="NCBI Taxonomy" id="3024217"/>
    <lineage>
        <taxon>Bacteria</taxon>
        <taxon>Pseudomonadati</taxon>
        <taxon>Pseudomonadota</taxon>
        <taxon>Gammaproteobacteria</taxon>
        <taxon>Pseudomonadales</taxon>
        <taxon>Pseudomonadaceae</taxon>
        <taxon>Pseudomonas</taxon>
    </lineage>
</organism>
<keyword evidence="2" id="KW-1185">Reference proteome</keyword>
<evidence type="ECO:0000313" key="1">
    <source>
        <dbReference type="EMBL" id="MDI2590178.1"/>
    </source>
</evidence>
<protein>
    <submittedName>
        <fullName evidence="1">Uncharacterized protein</fullName>
    </submittedName>
</protein>
<reference evidence="1 2" key="1">
    <citation type="submission" date="2023-02" db="EMBL/GenBank/DDBJ databases">
        <title>Pseudomonas chrutzelriedensis sp. nov., a potently antifungal strain isolated from moss.</title>
        <authorList>
            <person name="Schnyder A."/>
            <person name="Kalawong R."/>
            <person name="Eberl L."/>
            <person name="Agnoli K."/>
        </authorList>
    </citation>
    <scope>NUCLEOTIDE SEQUENCE [LARGE SCALE GENOMIC DNA]</scope>
    <source>
        <strain evidence="1 2">681</strain>
    </source>
</reference>
<evidence type="ECO:0000313" key="2">
    <source>
        <dbReference type="Proteomes" id="UP001159100"/>
    </source>
</evidence>
<accession>A0ABT6QH19</accession>
<dbReference type="Proteomes" id="UP001159100">
    <property type="component" value="Unassembled WGS sequence"/>
</dbReference>
<dbReference type="EMBL" id="JARBWL010000001">
    <property type="protein sequence ID" value="MDI2590178.1"/>
    <property type="molecule type" value="Genomic_DNA"/>
</dbReference>
<name>A0ABT6QH19_9PSED</name>
<gene>
    <name evidence="1" type="ORF">POF45_01870</name>
</gene>
<dbReference type="RefSeq" id="WP_282314893.1">
    <property type="nucleotide sequence ID" value="NZ_JARBWL010000001.1"/>
</dbReference>
<comment type="caution">
    <text evidence="1">The sequence shown here is derived from an EMBL/GenBank/DDBJ whole genome shotgun (WGS) entry which is preliminary data.</text>
</comment>
<sequence>MDSTAEAFFSTSDNPEEIFPEKALGILPFSATPILAWEPGGDLFTFLFNLLEGTGYEDNAGLNFVDAIELGKTYAEQFQTHANHSSPAPGSLTQELTIPDFEADPLFGRVVKALVAWNETVGNILSEAGYFSLAHMLETRSDLHCSMELASGFFYRQSLQVLRGFIESVILPIHLCKHPSEFSQWKANSYRTPSIAGKNGIARLLQRDGVITEKLAEKISDTYSLLNGYIHGSEEALNNTGLNRGAWEGHVFQPARYQAWAEVLISLIEVSLPLLKINLVQWATVKAGRNLFCSICHGSSLGVVQRKGDLGLTLYRCVQCTNTFWKDDEGSGAVSTSVVFEDD</sequence>